<protein>
    <submittedName>
        <fullName evidence="5">UxaA family hydrolase</fullName>
    </submittedName>
</protein>
<accession>A0ABD5QC90</accession>
<feature type="domain" description="D-galactarate/Altronate dehydratase second" evidence="3">
    <location>
        <begin position="13"/>
        <end position="132"/>
    </location>
</feature>
<dbReference type="RefSeq" id="WP_114578979.1">
    <property type="nucleotide sequence ID" value="NZ_JAIVEF010000007.1"/>
</dbReference>
<gene>
    <name evidence="5" type="ORF">ACFPFO_05420</name>
</gene>
<dbReference type="Proteomes" id="UP001595925">
    <property type="component" value="Unassembled WGS sequence"/>
</dbReference>
<name>A0ABD5QC90_9EURY</name>
<dbReference type="InterPro" id="IPR048332">
    <property type="entry name" value="GD_AH_C"/>
</dbReference>
<proteinExistence type="inferred from homology"/>
<comment type="similarity">
    <text evidence="1">Belongs to the UxaA family.</text>
</comment>
<dbReference type="InterPro" id="IPR007392">
    <property type="entry name" value="GD_AH_second"/>
</dbReference>
<dbReference type="GO" id="GO:0016829">
    <property type="term" value="F:lyase activity"/>
    <property type="evidence" value="ECO:0007669"/>
    <property type="project" value="UniProtKB-KW"/>
</dbReference>
<organism evidence="5 6">
    <name type="scientific">Saliphagus infecundisoli</name>
    <dbReference type="NCBI Taxonomy" id="1849069"/>
    <lineage>
        <taxon>Archaea</taxon>
        <taxon>Methanobacteriati</taxon>
        <taxon>Methanobacteriota</taxon>
        <taxon>Stenosarchaea group</taxon>
        <taxon>Halobacteria</taxon>
        <taxon>Halobacteriales</taxon>
        <taxon>Natrialbaceae</taxon>
        <taxon>Saliphagus</taxon>
    </lineage>
</organism>
<keyword evidence="2" id="KW-0456">Lyase</keyword>
<evidence type="ECO:0000313" key="5">
    <source>
        <dbReference type="EMBL" id="MFC4987214.1"/>
    </source>
</evidence>
<evidence type="ECO:0000313" key="6">
    <source>
        <dbReference type="Proteomes" id="UP001595925"/>
    </source>
</evidence>
<reference evidence="5 6" key="1">
    <citation type="journal article" date="2019" name="Int. J. Syst. Evol. Microbiol.">
        <title>The Global Catalogue of Microorganisms (GCM) 10K type strain sequencing project: providing services to taxonomists for standard genome sequencing and annotation.</title>
        <authorList>
            <consortium name="The Broad Institute Genomics Platform"/>
            <consortium name="The Broad Institute Genome Sequencing Center for Infectious Disease"/>
            <person name="Wu L."/>
            <person name="Ma J."/>
        </authorList>
    </citation>
    <scope>NUCLEOTIDE SEQUENCE [LARGE SCALE GENOMIC DNA]</scope>
    <source>
        <strain evidence="5 6">CGMCC 1.15824</strain>
    </source>
</reference>
<keyword evidence="6" id="KW-1185">Reference proteome</keyword>
<evidence type="ECO:0000256" key="2">
    <source>
        <dbReference type="ARBA" id="ARBA00023239"/>
    </source>
</evidence>
<dbReference type="Pfam" id="PF20629">
    <property type="entry name" value="GD_AH_C"/>
    <property type="match status" value="1"/>
</dbReference>
<dbReference type="PANTHER" id="PTHR30536">
    <property type="entry name" value="ALTRONATE/GALACTARATE DEHYDRATASE"/>
    <property type="match status" value="1"/>
</dbReference>
<evidence type="ECO:0000256" key="1">
    <source>
        <dbReference type="ARBA" id="ARBA00010986"/>
    </source>
</evidence>
<sequence length="362" mass="37679">MSTADARTAENRREPGIRDRVLILPSVICSHEVTEEIADRVPGAVATPHDHGCAQIGRDNDRTARTLVAMGDHPNVAGCVVVGLGCEHVQSDALAGRIADRGVPVRELSIQSVGGTDACLEEGVAAAEELRADHAVENGGPDLGDLTVGVVSTDLAEPTVGRAEPLVGEFVDRVRSAGGRVVVAGTERVRAHPDAARERFVGDREAIEELLSDRGEPARAPRVAREAGEYAPAEVGRLWGEGRIEEVVAYGDRPAPDSGLALVDSASRFEEAATGVVAAGAHIVVHVTGDGIPTGHPLAPVLKVSATRATLEAVGADIDVDARETDAAGLARRVRETAAGEPCRAERHGVTSFAIERAGPSL</sequence>
<dbReference type="EMBL" id="JBHSJG010000018">
    <property type="protein sequence ID" value="MFC4987214.1"/>
    <property type="molecule type" value="Genomic_DNA"/>
</dbReference>
<keyword evidence="5" id="KW-0378">Hydrolase</keyword>
<dbReference type="InterPro" id="IPR052172">
    <property type="entry name" value="UxaA_altronate/galactarate_dh"/>
</dbReference>
<dbReference type="GO" id="GO:0016787">
    <property type="term" value="F:hydrolase activity"/>
    <property type="evidence" value="ECO:0007669"/>
    <property type="project" value="UniProtKB-KW"/>
</dbReference>
<feature type="domain" description="D-galactarate/Altronate dehydratase C-terminal" evidence="4">
    <location>
        <begin position="240"/>
        <end position="359"/>
    </location>
</feature>
<evidence type="ECO:0000259" key="4">
    <source>
        <dbReference type="Pfam" id="PF20629"/>
    </source>
</evidence>
<comment type="caution">
    <text evidence="5">The sequence shown here is derived from an EMBL/GenBank/DDBJ whole genome shotgun (WGS) entry which is preliminary data.</text>
</comment>
<evidence type="ECO:0000259" key="3">
    <source>
        <dbReference type="Pfam" id="PF04295"/>
    </source>
</evidence>
<dbReference type="PANTHER" id="PTHR30536:SF5">
    <property type="entry name" value="ALTRONATE DEHYDRATASE"/>
    <property type="match status" value="1"/>
</dbReference>
<dbReference type="Pfam" id="PF04295">
    <property type="entry name" value="GD_AH_second"/>
    <property type="match status" value="1"/>
</dbReference>
<dbReference type="AlphaFoldDB" id="A0ABD5QC90"/>